<name>A0A7J8DXT3_ROUAE</name>
<keyword evidence="2" id="KW-1185">Reference proteome</keyword>
<sequence length="131" mass="14868">MLSVTAIQIRRTRDSRRVCGMAGAAGDQRATYMQRDFAMLDLEGTTQFLSFFIVAAARQKGRLYAMPKQVKHAYQHFGGGRSGAGHQRKQTTYIPQELQQKTFARLSKLSVNSPKYHAINNVIFCIRWLLS</sequence>
<reference evidence="1 2" key="1">
    <citation type="journal article" date="2020" name="Nature">
        <title>Six reference-quality genomes reveal evolution of bat adaptations.</title>
        <authorList>
            <person name="Jebb D."/>
            <person name="Huang Z."/>
            <person name="Pippel M."/>
            <person name="Hughes G.M."/>
            <person name="Lavrichenko K."/>
            <person name="Devanna P."/>
            <person name="Winkler S."/>
            <person name="Jermiin L.S."/>
            <person name="Skirmuntt E.C."/>
            <person name="Katzourakis A."/>
            <person name="Burkitt-Gray L."/>
            <person name="Ray D.A."/>
            <person name="Sullivan K.A.M."/>
            <person name="Roscito J.G."/>
            <person name="Kirilenko B.M."/>
            <person name="Davalos L.M."/>
            <person name="Corthals A.P."/>
            <person name="Power M.L."/>
            <person name="Jones G."/>
            <person name="Ransome R.D."/>
            <person name="Dechmann D.K.N."/>
            <person name="Locatelli A.G."/>
            <person name="Puechmaille S.J."/>
            <person name="Fedrigo O."/>
            <person name="Jarvis E.D."/>
            <person name="Hiller M."/>
            <person name="Vernes S.C."/>
            <person name="Myers E.W."/>
            <person name="Teeling E.C."/>
        </authorList>
    </citation>
    <scope>NUCLEOTIDE SEQUENCE [LARGE SCALE GENOMIC DNA]</scope>
    <source>
        <strain evidence="1">MRouAeg1</strain>
        <tissue evidence="1">Muscle</tissue>
    </source>
</reference>
<gene>
    <name evidence="1" type="ORF">HJG63_008415</name>
</gene>
<proteinExistence type="predicted"/>
<evidence type="ECO:0000313" key="1">
    <source>
        <dbReference type="EMBL" id="KAF6427953.1"/>
    </source>
</evidence>
<evidence type="ECO:0000313" key="2">
    <source>
        <dbReference type="Proteomes" id="UP000593571"/>
    </source>
</evidence>
<organism evidence="1 2">
    <name type="scientific">Rousettus aegyptiacus</name>
    <name type="common">Egyptian fruit bat</name>
    <name type="synonym">Pteropus aegyptiacus</name>
    <dbReference type="NCBI Taxonomy" id="9407"/>
    <lineage>
        <taxon>Eukaryota</taxon>
        <taxon>Metazoa</taxon>
        <taxon>Chordata</taxon>
        <taxon>Craniata</taxon>
        <taxon>Vertebrata</taxon>
        <taxon>Euteleostomi</taxon>
        <taxon>Mammalia</taxon>
        <taxon>Eutheria</taxon>
        <taxon>Laurasiatheria</taxon>
        <taxon>Chiroptera</taxon>
        <taxon>Yinpterochiroptera</taxon>
        <taxon>Pteropodoidea</taxon>
        <taxon>Pteropodidae</taxon>
        <taxon>Rousettinae</taxon>
        <taxon>Rousettus</taxon>
    </lineage>
</organism>
<dbReference type="EMBL" id="JACASE010000011">
    <property type="protein sequence ID" value="KAF6427953.1"/>
    <property type="molecule type" value="Genomic_DNA"/>
</dbReference>
<comment type="caution">
    <text evidence="1">The sequence shown here is derived from an EMBL/GenBank/DDBJ whole genome shotgun (WGS) entry which is preliminary data.</text>
</comment>
<dbReference type="Proteomes" id="UP000593571">
    <property type="component" value="Unassembled WGS sequence"/>
</dbReference>
<dbReference type="AlphaFoldDB" id="A0A7J8DXT3"/>
<protein>
    <submittedName>
        <fullName evidence="1">Uncharacterized protein</fullName>
    </submittedName>
</protein>
<accession>A0A7J8DXT3</accession>